<proteinExistence type="predicted"/>
<evidence type="ECO:0000313" key="4">
    <source>
        <dbReference type="Proteomes" id="UP000536179"/>
    </source>
</evidence>
<sequence length="274" mass="30612">MGAIVAAIGMIGAAPSASGQEKPGPQTNVATHSKAESLYDSPLNATEEELSGILSPEDRIKAIKRWDSDIARFEKLDKSESYPENSVMLLGSSSIRLWKQAAEMLAPYPIIQRGYGGARHADMVVFARRLISPHQFRALVVFIANDITGSKEDRTVEEVHKMVMHLIGVARQYQPDSPILLVEVTPTQSRWKVWPEIRSLNAMFREVALTEPNVYCLATSEYYLTANDMPRTELFIGDQLHQNEAGYLIWGDLIRRRLDEILSDEEVQVNATAG</sequence>
<feature type="domain" description="SGNH hydrolase-type esterase" evidence="2">
    <location>
        <begin position="100"/>
        <end position="247"/>
    </location>
</feature>
<dbReference type="Pfam" id="PF13472">
    <property type="entry name" value="Lipase_GDSL_2"/>
    <property type="match status" value="1"/>
</dbReference>
<dbReference type="PANTHER" id="PTHR30383:SF29">
    <property type="entry name" value="SGNH HYDROLASE-TYPE ESTERASE DOMAIN-CONTAINING PROTEIN"/>
    <property type="match status" value="1"/>
</dbReference>
<evidence type="ECO:0000256" key="1">
    <source>
        <dbReference type="SAM" id="MobiDB-lite"/>
    </source>
</evidence>
<dbReference type="SUPFAM" id="SSF52266">
    <property type="entry name" value="SGNH hydrolase"/>
    <property type="match status" value="1"/>
</dbReference>
<protein>
    <recommendedName>
        <fullName evidence="2">SGNH hydrolase-type esterase domain-containing protein</fullName>
    </recommendedName>
</protein>
<dbReference type="InterPro" id="IPR013830">
    <property type="entry name" value="SGNH_hydro"/>
</dbReference>
<dbReference type="InterPro" id="IPR051532">
    <property type="entry name" value="Ester_Hydrolysis_Enzymes"/>
</dbReference>
<name>A0A7W5DW64_9BACT</name>
<reference evidence="3 4" key="1">
    <citation type="submission" date="2020-08" db="EMBL/GenBank/DDBJ databases">
        <title>Genomic Encyclopedia of Type Strains, Phase III (KMG-III): the genomes of soil and plant-associated and newly described type strains.</title>
        <authorList>
            <person name="Whitman W."/>
        </authorList>
    </citation>
    <scope>NUCLEOTIDE SEQUENCE [LARGE SCALE GENOMIC DNA]</scope>
    <source>
        <strain evidence="3 4">CECT 8075</strain>
    </source>
</reference>
<dbReference type="RefSeq" id="WP_246419229.1">
    <property type="nucleotide sequence ID" value="NZ_JACHXU010000004.1"/>
</dbReference>
<evidence type="ECO:0000313" key="3">
    <source>
        <dbReference type="EMBL" id="MBB3205666.1"/>
    </source>
</evidence>
<dbReference type="PANTHER" id="PTHR30383">
    <property type="entry name" value="THIOESTERASE 1/PROTEASE 1/LYSOPHOSPHOLIPASE L1"/>
    <property type="match status" value="1"/>
</dbReference>
<gene>
    <name evidence="3" type="ORF">FHS27_001470</name>
</gene>
<comment type="caution">
    <text evidence="3">The sequence shown here is derived from an EMBL/GenBank/DDBJ whole genome shotgun (WGS) entry which is preliminary data.</text>
</comment>
<dbReference type="EMBL" id="JACHXU010000004">
    <property type="protein sequence ID" value="MBB3205666.1"/>
    <property type="molecule type" value="Genomic_DNA"/>
</dbReference>
<accession>A0A7W5DW64</accession>
<keyword evidence="4" id="KW-1185">Reference proteome</keyword>
<dbReference type="Proteomes" id="UP000536179">
    <property type="component" value="Unassembled WGS sequence"/>
</dbReference>
<organism evidence="3 4">
    <name type="scientific">Aporhodopirellula rubra</name>
    <dbReference type="NCBI Taxonomy" id="980271"/>
    <lineage>
        <taxon>Bacteria</taxon>
        <taxon>Pseudomonadati</taxon>
        <taxon>Planctomycetota</taxon>
        <taxon>Planctomycetia</taxon>
        <taxon>Pirellulales</taxon>
        <taxon>Pirellulaceae</taxon>
        <taxon>Aporhodopirellula</taxon>
    </lineage>
</organism>
<dbReference type="AlphaFoldDB" id="A0A7W5DW64"/>
<feature type="region of interest" description="Disordered" evidence="1">
    <location>
        <begin position="15"/>
        <end position="37"/>
    </location>
</feature>
<dbReference type="InterPro" id="IPR036514">
    <property type="entry name" value="SGNH_hydro_sf"/>
</dbReference>
<evidence type="ECO:0000259" key="2">
    <source>
        <dbReference type="Pfam" id="PF13472"/>
    </source>
</evidence>
<dbReference type="GO" id="GO:0016788">
    <property type="term" value="F:hydrolase activity, acting on ester bonds"/>
    <property type="evidence" value="ECO:0007669"/>
    <property type="project" value="UniProtKB-ARBA"/>
</dbReference>
<dbReference type="Gene3D" id="3.40.50.1110">
    <property type="entry name" value="SGNH hydrolase"/>
    <property type="match status" value="1"/>
</dbReference>